<evidence type="ECO:0000256" key="8">
    <source>
        <dbReference type="ARBA" id="ARBA00023157"/>
    </source>
</evidence>
<dbReference type="GO" id="GO:0042612">
    <property type="term" value="C:MHC class I protein complex"/>
    <property type="evidence" value="ECO:0007669"/>
    <property type="project" value="UniProtKB-KW"/>
</dbReference>
<dbReference type="AlphaFoldDB" id="A0A7L4GQK4"/>
<dbReference type="Gene3D" id="2.60.40.10">
    <property type="entry name" value="Immunoglobulins"/>
    <property type="match status" value="1"/>
</dbReference>
<dbReference type="GO" id="GO:0009897">
    <property type="term" value="C:external side of plasma membrane"/>
    <property type="evidence" value="ECO:0007669"/>
    <property type="project" value="TreeGrafter"/>
</dbReference>
<evidence type="ECO:0000256" key="6">
    <source>
        <dbReference type="ARBA" id="ARBA00022989"/>
    </source>
</evidence>
<keyword evidence="3 10" id="KW-0812">Transmembrane</keyword>
<dbReference type="SUPFAM" id="SSF48726">
    <property type="entry name" value="Immunoglobulin"/>
    <property type="match status" value="1"/>
</dbReference>
<dbReference type="PANTHER" id="PTHR16675">
    <property type="entry name" value="MHC CLASS I-RELATED"/>
    <property type="match status" value="1"/>
</dbReference>
<keyword evidence="2" id="KW-0490">MHC I</keyword>
<evidence type="ECO:0000256" key="10">
    <source>
        <dbReference type="SAM" id="Phobius"/>
    </source>
</evidence>
<keyword evidence="5" id="KW-0391">Immunity</keyword>
<keyword evidence="8" id="KW-1015">Disulfide bond</keyword>
<reference evidence="11 12" key="1">
    <citation type="submission" date="2020-02" db="EMBL/GenBank/DDBJ databases">
        <title>Bird 10,000 Genomes (B10K) Project - Family phase.</title>
        <authorList>
            <person name="Zhang G."/>
        </authorList>
    </citation>
    <scope>NUCLEOTIDE SEQUENCE [LARGE SCALE GENOMIC DNA]</scope>
    <source>
        <strain evidence="11">B10K-DU-001-40</strain>
        <tissue evidence="11">Muscle</tissue>
    </source>
</reference>
<name>A0A7L4GQK4_PODST</name>
<accession>A0A7L4GQK4</accession>
<keyword evidence="4" id="KW-0732">Signal</keyword>
<evidence type="ECO:0000256" key="1">
    <source>
        <dbReference type="ARBA" id="ARBA00004479"/>
    </source>
</evidence>
<gene>
    <name evidence="11" type="primary">Ha1f_0</name>
    <name evidence="11" type="ORF">PODSTR_R03182</name>
</gene>
<dbReference type="Proteomes" id="UP000584326">
    <property type="component" value="Unassembled WGS sequence"/>
</dbReference>
<keyword evidence="7 10" id="KW-0472">Membrane</keyword>
<keyword evidence="12" id="KW-1185">Reference proteome</keyword>
<dbReference type="GO" id="GO:0005615">
    <property type="term" value="C:extracellular space"/>
    <property type="evidence" value="ECO:0007669"/>
    <property type="project" value="TreeGrafter"/>
</dbReference>
<evidence type="ECO:0000256" key="7">
    <source>
        <dbReference type="ARBA" id="ARBA00023136"/>
    </source>
</evidence>
<proteinExistence type="predicted"/>
<dbReference type="InterPro" id="IPR003006">
    <property type="entry name" value="Ig/MHC_CS"/>
</dbReference>
<evidence type="ECO:0000256" key="9">
    <source>
        <dbReference type="ARBA" id="ARBA00023180"/>
    </source>
</evidence>
<organism evidence="11 12">
    <name type="scientific">Podargus strigoides</name>
    <name type="common">Tawny frogmouth</name>
    <name type="synonym">Caprimulgus strigoides</name>
    <dbReference type="NCBI Taxonomy" id="8905"/>
    <lineage>
        <taxon>Eukaryota</taxon>
        <taxon>Metazoa</taxon>
        <taxon>Chordata</taxon>
        <taxon>Craniata</taxon>
        <taxon>Vertebrata</taxon>
        <taxon>Euteleostomi</taxon>
        <taxon>Archelosauria</taxon>
        <taxon>Archosauria</taxon>
        <taxon>Dinosauria</taxon>
        <taxon>Saurischia</taxon>
        <taxon>Theropoda</taxon>
        <taxon>Coelurosauria</taxon>
        <taxon>Aves</taxon>
        <taxon>Neognathae</taxon>
        <taxon>Neoaves</taxon>
        <taxon>Strisores</taxon>
        <taxon>Caprimulgiformes</taxon>
        <taxon>Podargidae</taxon>
        <taxon>Podargus</taxon>
    </lineage>
</organism>
<evidence type="ECO:0000256" key="4">
    <source>
        <dbReference type="ARBA" id="ARBA00022729"/>
    </source>
</evidence>
<comment type="subcellular location">
    <subcellularLocation>
        <location evidence="1">Membrane</location>
        <topology evidence="1">Single-pass type I membrane protein</topology>
    </subcellularLocation>
</comment>
<dbReference type="GO" id="GO:0006955">
    <property type="term" value="P:immune response"/>
    <property type="evidence" value="ECO:0007669"/>
    <property type="project" value="TreeGrafter"/>
</dbReference>
<protein>
    <submittedName>
        <fullName evidence="11">HA1F protein</fullName>
    </submittedName>
</protein>
<dbReference type="OrthoDB" id="8936120at2759"/>
<dbReference type="EMBL" id="VZTK01011223">
    <property type="protein sequence ID" value="NXX14870.1"/>
    <property type="molecule type" value="Genomic_DNA"/>
</dbReference>
<feature type="non-terminal residue" evidence="11">
    <location>
        <position position="109"/>
    </location>
</feature>
<evidence type="ECO:0000256" key="2">
    <source>
        <dbReference type="ARBA" id="ARBA00022451"/>
    </source>
</evidence>
<dbReference type="InterPro" id="IPR013783">
    <property type="entry name" value="Ig-like_fold"/>
</dbReference>
<feature type="non-terminal residue" evidence="11">
    <location>
        <position position="1"/>
    </location>
</feature>
<evidence type="ECO:0000313" key="12">
    <source>
        <dbReference type="Proteomes" id="UP000584326"/>
    </source>
</evidence>
<dbReference type="PROSITE" id="PS00290">
    <property type="entry name" value="IG_MHC"/>
    <property type="match status" value="1"/>
</dbReference>
<evidence type="ECO:0000256" key="5">
    <source>
        <dbReference type="ARBA" id="ARBA00022859"/>
    </source>
</evidence>
<dbReference type="InterPro" id="IPR050208">
    <property type="entry name" value="MHC_class-I_related"/>
</dbReference>
<evidence type="ECO:0000256" key="3">
    <source>
        <dbReference type="ARBA" id="ARBA00022692"/>
    </source>
</evidence>
<comment type="caution">
    <text evidence="11">The sequence shown here is derived from an EMBL/GenBank/DDBJ whole genome shotgun (WGS) entry which is preliminary data.</text>
</comment>
<evidence type="ECO:0000313" key="11">
    <source>
        <dbReference type="EMBL" id="NXX14870.1"/>
    </source>
</evidence>
<keyword evidence="9" id="KW-0325">Glycoprotein</keyword>
<keyword evidence="6 10" id="KW-1133">Transmembrane helix</keyword>
<dbReference type="InterPro" id="IPR036179">
    <property type="entry name" value="Ig-like_dom_sf"/>
</dbReference>
<dbReference type="GO" id="GO:0002474">
    <property type="term" value="P:antigen processing and presentation of peptide antigen via MHC class I"/>
    <property type="evidence" value="ECO:0007669"/>
    <property type="project" value="UniProtKB-KW"/>
</dbReference>
<dbReference type="PANTHER" id="PTHR16675:SF242">
    <property type="entry name" value="MAJOR HISTOCOMPATIBILITY COMPLEX CLASS I-RELATED GENE PROTEIN"/>
    <property type="match status" value="1"/>
</dbReference>
<sequence>LKDGEVRDQETAWGSTVPNSDGTFYAWASIGARPEERDRFRCRVEHASLPEPGLFAWEPEPTLLPIVLGVAVVLLAVIAVIGGVIFWKCRQGKAAGPARQRGREGLRAR</sequence>
<feature type="transmembrane region" description="Helical" evidence="10">
    <location>
        <begin position="63"/>
        <end position="87"/>
    </location>
</feature>